<feature type="domain" description="Solute-binding protein family 3/N-terminal" evidence="3">
    <location>
        <begin position="2"/>
        <end position="198"/>
    </location>
</feature>
<evidence type="ECO:0000313" key="4">
    <source>
        <dbReference type="EMBL" id="UUT36579.1"/>
    </source>
</evidence>
<organism evidence="4 5">
    <name type="scientific">Microbacterium elymi</name>
    <dbReference type="NCBI Taxonomy" id="2909587"/>
    <lineage>
        <taxon>Bacteria</taxon>
        <taxon>Bacillati</taxon>
        <taxon>Actinomycetota</taxon>
        <taxon>Actinomycetes</taxon>
        <taxon>Micrococcales</taxon>
        <taxon>Microbacteriaceae</taxon>
        <taxon>Microbacterium</taxon>
    </lineage>
</organism>
<evidence type="ECO:0000313" key="5">
    <source>
        <dbReference type="Proteomes" id="UP001054811"/>
    </source>
</evidence>
<feature type="region of interest" description="Disordered" evidence="2">
    <location>
        <begin position="161"/>
        <end position="214"/>
    </location>
</feature>
<dbReference type="PANTHER" id="PTHR35936:SF19">
    <property type="entry name" value="AMINO-ACID-BINDING PROTEIN YXEM-RELATED"/>
    <property type="match status" value="1"/>
</dbReference>
<keyword evidence="5" id="KW-1185">Reference proteome</keyword>
<keyword evidence="1" id="KW-0732">Signal</keyword>
<feature type="compositionally biased region" description="Basic and acidic residues" evidence="2">
    <location>
        <begin position="178"/>
        <end position="201"/>
    </location>
</feature>
<dbReference type="Gene3D" id="3.40.190.10">
    <property type="entry name" value="Periplasmic binding protein-like II"/>
    <property type="match status" value="2"/>
</dbReference>
<evidence type="ECO:0000256" key="1">
    <source>
        <dbReference type="ARBA" id="ARBA00022729"/>
    </source>
</evidence>
<proteinExistence type="predicted"/>
<protein>
    <submittedName>
        <fullName evidence="4">Transporter substrate-binding domain-containing protein</fullName>
    </submittedName>
</protein>
<dbReference type="Pfam" id="PF00497">
    <property type="entry name" value="SBP_bac_3"/>
    <property type="match status" value="1"/>
</dbReference>
<dbReference type="SMART" id="SM00062">
    <property type="entry name" value="PBPb"/>
    <property type="match status" value="1"/>
</dbReference>
<dbReference type="EMBL" id="CP091139">
    <property type="protein sequence ID" value="UUT36579.1"/>
    <property type="molecule type" value="Genomic_DNA"/>
</dbReference>
<dbReference type="PANTHER" id="PTHR35936">
    <property type="entry name" value="MEMBRANE-BOUND LYTIC MUREIN TRANSGLYCOSYLASE F"/>
    <property type="match status" value="1"/>
</dbReference>
<dbReference type="InterPro" id="IPR001638">
    <property type="entry name" value="Solute-binding_3/MltF_N"/>
</dbReference>
<evidence type="ECO:0000256" key="2">
    <source>
        <dbReference type="SAM" id="MobiDB-lite"/>
    </source>
</evidence>
<reference evidence="4" key="1">
    <citation type="submission" date="2022-01" db="EMBL/GenBank/DDBJ databases">
        <title>Microbacterium eymi and Microbacterium rhizovicinus sp. nov., isolated from the rhizospheric soil of Elymus tsukushiensis, a plant native to the Dokdo Islands, Republic of Korea.</title>
        <authorList>
            <person name="Hwang Y.J."/>
        </authorList>
    </citation>
    <scope>NUCLEOTIDE SEQUENCE</scope>
    <source>
        <strain evidence="4">KUDC0405</strain>
    </source>
</reference>
<evidence type="ECO:0000259" key="3">
    <source>
        <dbReference type="SMART" id="SM00062"/>
    </source>
</evidence>
<gene>
    <name evidence="4" type="ORF">L2X98_24810</name>
</gene>
<dbReference type="SUPFAM" id="SSF53850">
    <property type="entry name" value="Periplasmic binding protein-like II"/>
    <property type="match status" value="1"/>
</dbReference>
<sequence>MTVAAYVSPPYTVDDGGTIKGVDGDIVAKIATMECLTLDISSVAGAALPSTIDSGRADIAIGGVYASPDRAKSFSLTDAMYLDQAAILSRDGIDSLAGLKGKQLGVIQGYLWNAEFQAALGADAVKVYQTSASLIADIKNGRVNAGAFTSAEASLRAAEDTALTAKPRAHRRHPLQSEAERRRPPAEQEGGLAHRGDECGHRHAARRGQASPTS</sequence>
<name>A0ABY5NNC3_9MICO</name>
<accession>A0ABY5NNC3</accession>
<dbReference type="Proteomes" id="UP001054811">
    <property type="component" value="Chromosome"/>
</dbReference>